<evidence type="ECO:0000313" key="5">
    <source>
        <dbReference type="EMBL" id="BAP85236.1"/>
    </source>
</evidence>
<feature type="transmembrane region" description="Helical" evidence="3">
    <location>
        <begin position="21"/>
        <end position="40"/>
    </location>
</feature>
<dbReference type="RefSeq" id="WP_052467273.1">
    <property type="nucleotide sequence ID" value="NZ_AP014680.1"/>
</dbReference>
<proteinExistence type="inferred from homology"/>
<dbReference type="KEGG" id="lho:LOOC260_106800"/>
<dbReference type="NCBIfam" id="TIGR00350">
    <property type="entry name" value="lytR_cpsA_psr"/>
    <property type="match status" value="1"/>
</dbReference>
<keyword evidence="3" id="KW-0812">Transmembrane</keyword>
<keyword evidence="3" id="KW-0472">Membrane</keyword>
<organism evidence="5 6">
    <name type="scientific">Paucilactobacillus hokkaidonensis JCM 18461</name>
    <dbReference type="NCBI Taxonomy" id="1291742"/>
    <lineage>
        <taxon>Bacteria</taxon>
        <taxon>Bacillati</taxon>
        <taxon>Bacillota</taxon>
        <taxon>Bacilli</taxon>
        <taxon>Lactobacillales</taxon>
        <taxon>Lactobacillaceae</taxon>
        <taxon>Paucilactobacillus</taxon>
    </lineage>
</organism>
<dbReference type="HOGENOM" id="CLU_016455_2_0_9"/>
<dbReference type="PANTHER" id="PTHR33392:SF6">
    <property type="entry name" value="POLYISOPRENYL-TEICHOIC ACID--PEPTIDOGLYCAN TEICHOIC ACID TRANSFERASE TAGU"/>
    <property type="match status" value="1"/>
</dbReference>
<feature type="compositionally biased region" description="Low complexity" evidence="2">
    <location>
        <begin position="353"/>
        <end position="410"/>
    </location>
</feature>
<dbReference type="AlphaFoldDB" id="A0A0A1GXP8"/>
<evidence type="ECO:0000313" key="6">
    <source>
        <dbReference type="Proteomes" id="UP000031620"/>
    </source>
</evidence>
<dbReference type="InterPro" id="IPR050922">
    <property type="entry name" value="LytR/CpsA/Psr_CW_biosynth"/>
</dbReference>
<evidence type="ECO:0000259" key="4">
    <source>
        <dbReference type="Pfam" id="PF03816"/>
    </source>
</evidence>
<keyword evidence="3" id="KW-1133">Transmembrane helix</keyword>
<feature type="region of interest" description="Disordered" evidence="2">
    <location>
        <begin position="352"/>
        <end position="416"/>
    </location>
</feature>
<evidence type="ECO:0000256" key="2">
    <source>
        <dbReference type="SAM" id="MobiDB-lite"/>
    </source>
</evidence>
<sequence length="416" mass="44620">MDHQETRASRHNNNHGKPKRHWIRWVIGIIAILLVAAGGYEYYKIHNAAEGIFSSGNNKVSQKLKDGKPVSVLLMGLDTGAIGRGNSGGNTDTLELVTVNPKKETITMTSIPRDTLVKLKTSKGTDYVKINAAYSIGGPKKTQKAVAELLHVPIDYYAIVNMGVLEKVVNAVGGVDVDNPFKFTYEGHTFKKGKQHLNGTNALKYSRMRYDDPNNDYGRQKRQQQIIKAVIKELKSASSVTAINTILDAAKKGIRTNVPINAVATLYANYHTAMNTVKTYHFEGKNATISGTSFQIAVPKEINRVSKLVRTALGLKFSKVTNNETKLYNMQTNYDGYNNVDFVLPNGASYNDAGSGSSTSTGTSSSTGASSTGTGTTYGTSTAGTGYSSYTGTGTGTTNSTVSSPTGGTTETVPAN</sequence>
<dbReference type="InterPro" id="IPR004474">
    <property type="entry name" value="LytR_CpsA_psr"/>
</dbReference>
<dbReference type="PANTHER" id="PTHR33392">
    <property type="entry name" value="POLYISOPRENYL-TEICHOIC ACID--PEPTIDOGLYCAN TEICHOIC ACID TRANSFERASE TAGU"/>
    <property type="match status" value="1"/>
</dbReference>
<comment type="similarity">
    <text evidence="1">Belongs to the LytR/CpsA/Psr (LCP) family.</text>
</comment>
<dbReference type="Gene3D" id="3.40.630.190">
    <property type="entry name" value="LCP protein"/>
    <property type="match status" value="1"/>
</dbReference>
<feature type="domain" description="Cell envelope-related transcriptional attenuator" evidence="4">
    <location>
        <begin position="90"/>
        <end position="235"/>
    </location>
</feature>
<gene>
    <name evidence="5" type="ORF">LOOC260_106800</name>
</gene>
<protein>
    <submittedName>
        <fullName evidence="5">Transcriptional regulator</fullName>
    </submittedName>
</protein>
<evidence type="ECO:0000256" key="1">
    <source>
        <dbReference type="ARBA" id="ARBA00006068"/>
    </source>
</evidence>
<dbReference type="EMBL" id="AP014680">
    <property type="protein sequence ID" value="BAP85236.1"/>
    <property type="molecule type" value="Genomic_DNA"/>
</dbReference>
<dbReference type="Pfam" id="PF03816">
    <property type="entry name" value="LytR_cpsA_psr"/>
    <property type="match status" value="1"/>
</dbReference>
<accession>A0A0A1GXP8</accession>
<dbReference type="STRING" id="1291742.LOOC260_106800"/>
<evidence type="ECO:0000256" key="3">
    <source>
        <dbReference type="SAM" id="Phobius"/>
    </source>
</evidence>
<reference evidence="5 6" key="1">
    <citation type="submission" date="2014-11" db="EMBL/GenBank/DDBJ databases">
        <title>Complete genome sequence and analysis of Lactobacillus hokkaidonensis LOOC260T.</title>
        <authorList>
            <person name="Tanizawa Y."/>
            <person name="Tohno M."/>
            <person name="Kaminuma E."/>
            <person name="Nakamura Y."/>
            <person name="Arita M."/>
        </authorList>
    </citation>
    <scope>NUCLEOTIDE SEQUENCE [LARGE SCALE GENOMIC DNA]</scope>
    <source>
        <strain evidence="5 6">LOOC260</strain>
    </source>
</reference>
<dbReference type="Proteomes" id="UP000031620">
    <property type="component" value="Chromosome"/>
</dbReference>
<name>A0A0A1GXP8_9LACO</name>